<dbReference type="CDD" id="cd22786">
    <property type="entry name" value="DPBB_YuiC-like"/>
    <property type="match status" value="1"/>
</dbReference>
<feature type="chain" id="PRO_5038413582" evidence="3">
    <location>
        <begin position="18"/>
        <end position="267"/>
    </location>
</feature>
<dbReference type="SUPFAM" id="SSF50685">
    <property type="entry name" value="Barwin-like endoglucanases"/>
    <property type="match status" value="1"/>
</dbReference>
<evidence type="ECO:0000256" key="2">
    <source>
        <dbReference type="SAM" id="MobiDB-lite"/>
    </source>
</evidence>
<dbReference type="Proteomes" id="UP000285456">
    <property type="component" value="Unassembled WGS sequence"/>
</dbReference>
<dbReference type="GO" id="GO:0009254">
    <property type="term" value="P:peptidoglycan turnover"/>
    <property type="evidence" value="ECO:0007669"/>
    <property type="project" value="InterPro"/>
</dbReference>
<organism evidence="5 6">
    <name type="scientific">Oceanobacillus profundus</name>
    <dbReference type="NCBI Taxonomy" id="372463"/>
    <lineage>
        <taxon>Bacteria</taxon>
        <taxon>Bacillati</taxon>
        <taxon>Bacillota</taxon>
        <taxon>Bacilli</taxon>
        <taxon>Bacillales</taxon>
        <taxon>Bacillaceae</taxon>
        <taxon>Oceanobacillus</taxon>
    </lineage>
</organism>
<feature type="signal peptide" evidence="3">
    <location>
        <begin position="1"/>
        <end position="17"/>
    </location>
</feature>
<dbReference type="InterPro" id="IPR018392">
    <property type="entry name" value="LysM"/>
</dbReference>
<dbReference type="RefSeq" id="WP_118888476.1">
    <property type="nucleotide sequence ID" value="NZ_PHUT01000001.1"/>
</dbReference>
<dbReference type="PANTHER" id="PTHR39160">
    <property type="entry name" value="CELL WALL-BINDING PROTEIN YOCH"/>
    <property type="match status" value="1"/>
</dbReference>
<feature type="region of interest" description="Disordered" evidence="2">
    <location>
        <begin position="118"/>
        <end position="174"/>
    </location>
</feature>
<dbReference type="GO" id="GO:0004553">
    <property type="term" value="F:hydrolase activity, hydrolyzing O-glycosyl compounds"/>
    <property type="evidence" value="ECO:0007669"/>
    <property type="project" value="InterPro"/>
</dbReference>
<keyword evidence="6" id="KW-1185">Reference proteome</keyword>
<dbReference type="PANTHER" id="PTHR39160:SF6">
    <property type="entry name" value="CELL WALL-BINDING PROTEIN YOCH"/>
    <property type="match status" value="1"/>
</dbReference>
<name>A0A417YP30_9BACI</name>
<gene>
    <name evidence="5" type="ORF">D1B32_01810</name>
</gene>
<keyword evidence="1 3" id="KW-0732">Signal</keyword>
<dbReference type="OrthoDB" id="9798935at2"/>
<sequence>MKKLVAALAAGIFIAGAATTTVSAEEHEVQKGESLWEIADKYDTTVEDLTEINDLKSTVIHPKQLLFINNMYSVKQGDTLISIGKEYDITVDELKEWNDLKNDIIVIGQDLKINGVNVSQEDSEPAEIEEAPKQENETEKQADEKKASVKTEKVEESSEESSEDSSEQSPEGETITVTATAYTAKCDGCSGVTSTGVDLNANPNAKVIAVDPNVIPLGSEVYVEGYGYATAADVGGAIKGNKIDLHVPTKEEAVNWGAQQVNVTVIK</sequence>
<reference evidence="5 6" key="1">
    <citation type="journal article" date="2007" name="Int. J. Syst. Evol. Microbiol.">
        <title>Oceanobacillus profundus sp. nov., isolated from a deep-sea sediment core.</title>
        <authorList>
            <person name="Kim Y.G."/>
            <person name="Choi D.H."/>
            <person name="Hyun S."/>
            <person name="Cho B.C."/>
        </authorList>
    </citation>
    <scope>NUCLEOTIDE SEQUENCE [LARGE SCALE GENOMIC DNA]</scope>
    <source>
        <strain evidence="5 6">DSM 18246</strain>
    </source>
</reference>
<dbReference type="InterPro" id="IPR036779">
    <property type="entry name" value="LysM_dom_sf"/>
</dbReference>
<dbReference type="Gene3D" id="3.10.350.10">
    <property type="entry name" value="LysM domain"/>
    <property type="match status" value="2"/>
</dbReference>
<dbReference type="CDD" id="cd00118">
    <property type="entry name" value="LysM"/>
    <property type="match status" value="2"/>
</dbReference>
<dbReference type="Gene3D" id="2.40.40.10">
    <property type="entry name" value="RlpA-like domain"/>
    <property type="match status" value="1"/>
</dbReference>
<feature type="domain" description="LysM" evidence="4">
    <location>
        <begin position="25"/>
        <end position="68"/>
    </location>
</feature>
<dbReference type="SMART" id="SM00257">
    <property type="entry name" value="LysM"/>
    <property type="match status" value="2"/>
</dbReference>
<evidence type="ECO:0000259" key="4">
    <source>
        <dbReference type="PROSITE" id="PS51782"/>
    </source>
</evidence>
<dbReference type="SUPFAM" id="SSF54106">
    <property type="entry name" value="LysM domain"/>
    <property type="match status" value="2"/>
</dbReference>
<feature type="domain" description="LysM" evidence="4">
    <location>
        <begin position="70"/>
        <end position="113"/>
    </location>
</feature>
<accession>A0A417YP30</accession>
<comment type="caution">
    <text evidence="5">The sequence shown here is derived from an EMBL/GenBank/DDBJ whole genome shotgun (WGS) entry which is preliminary data.</text>
</comment>
<dbReference type="InterPro" id="IPR051933">
    <property type="entry name" value="Resuscitation_pf_RpfB"/>
</dbReference>
<dbReference type="Pfam" id="PF06725">
    <property type="entry name" value="3D"/>
    <property type="match status" value="1"/>
</dbReference>
<dbReference type="EMBL" id="QWEH01000001">
    <property type="protein sequence ID" value="RHW35380.1"/>
    <property type="molecule type" value="Genomic_DNA"/>
</dbReference>
<dbReference type="Pfam" id="PF01476">
    <property type="entry name" value="LysM"/>
    <property type="match status" value="2"/>
</dbReference>
<dbReference type="PROSITE" id="PS51782">
    <property type="entry name" value="LYSM"/>
    <property type="match status" value="2"/>
</dbReference>
<dbReference type="InterPro" id="IPR010611">
    <property type="entry name" value="3D_dom"/>
</dbReference>
<dbReference type="AlphaFoldDB" id="A0A417YP30"/>
<evidence type="ECO:0000256" key="1">
    <source>
        <dbReference type="ARBA" id="ARBA00022729"/>
    </source>
</evidence>
<feature type="compositionally biased region" description="Basic and acidic residues" evidence="2">
    <location>
        <begin position="130"/>
        <end position="156"/>
    </location>
</feature>
<evidence type="ECO:0000313" key="6">
    <source>
        <dbReference type="Proteomes" id="UP000285456"/>
    </source>
</evidence>
<dbReference type="GO" id="GO:0019867">
    <property type="term" value="C:outer membrane"/>
    <property type="evidence" value="ECO:0007669"/>
    <property type="project" value="InterPro"/>
</dbReference>
<evidence type="ECO:0000256" key="3">
    <source>
        <dbReference type="SAM" id="SignalP"/>
    </source>
</evidence>
<evidence type="ECO:0000313" key="5">
    <source>
        <dbReference type="EMBL" id="RHW35380.1"/>
    </source>
</evidence>
<dbReference type="InterPro" id="IPR036908">
    <property type="entry name" value="RlpA-like_sf"/>
</dbReference>
<protein>
    <submittedName>
        <fullName evidence="5">LysM peptidoglycan-binding domain-containing protein</fullName>
    </submittedName>
</protein>
<proteinExistence type="predicted"/>
<feature type="compositionally biased region" description="Acidic residues" evidence="2">
    <location>
        <begin position="157"/>
        <end position="166"/>
    </location>
</feature>